<gene>
    <name evidence="3" type="ordered locus">Geob_3029</name>
</gene>
<dbReference type="RefSeq" id="WP_012648100.1">
    <property type="nucleotide sequence ID" value="NC_011979.1"/>
</dbReference>
<feature type="region of interest" description="Disordered" evidence="1">
    <location>
        <begin position="162"/>
        <end position="196"/>
    </location>
</feature>
<organism evidence="3 4">
    <name type="scientific">Geotalea daltonii (strain DSM 22248 / JCM 15807 / FRC-32)</name>
    <name type="common">Geobacter daltonii</name>
    <dbReference type="NCBI Taxonomy" id="316067"/>
    <lineage>
        <taxon>Bacteria</taxon>
        <taxon>Pseudomonadati</taxon>
        <taxon>Thermodesulfobacteriota</taxon>
        <taxon>Desulfuromonadia</taxon>
        <taxon>Geobacterales</taxon>
        <taxon>Geobacteraceae</taxon>
        <taxon>Geotalea</taxon>
    </lineage>
</organism>
<sequence>MGITLLDMLLNAGLINKEQFEEALKNRVLYGGKIGTSLIELGYLKEEDLARFLGKKLAVPFVGADRLLNISPEIIELIPKELALTYGVIPIHRDKKRLYLVMSDPADLKAIDELSFTTGFIINPVAAPELRLMQALGKYYDYEVDRRYLQILQRIEHEKPAEKPKVLPSAKKATDEIPAATESAPAAAPETAKTTAPEAVEEDHLQEVEIVDNEELVRRVGHYSIDLVSQTLAKVDDREEIADTLVGYLSQEFKRVALFVIRGDAAFGWKGVNRGEGIRDFSKVVVPFMGQSVLKTVTDGMAYYLGSIPDTSENMVMISGMGGEKPSAALLLPLIVSGRVVMILYVDGGERELGERFMELHRLLAKAVLAFEILIFREKILML</sequence>
<dbReference type="Gene3D" id="3.30.300.160">
    <property type="entry name" value="Type II secretion system, protein E, N-terminal domain"/>
    <property type="match status" value="1"/>
</dbReference>
<reference evidence="3 4" key="1">
    <citation type="submission" date="2009-01" db="EMBL/GenBank/DDBJ databases">
        <title>Complete sequence of Geobacter sp. FRC-32.</title>
        <authorList>
            <consortium name="US DOE Joint Genome Institute"/>
            <person name="Lucas S."/>
            <person name="Copeland A."/>
            <person name="Lapidus A."/>
            <person name="Glavina del Rio T."/>
            <person name="Dalin E."/>
            <person name="Tice H."/>
            <person name="Bruce D."/>
            <person name="Goodwin L."/>
            <person name="Pitluck S."/>
            <person name="Saunders E."/>
            <person name="Brettin T."/>
            <person name="Detter J.C."/>
            <person name="Han C."/>
            <person name="Larimer F."/>
            <person name="Land M."/>
            <person name="Hauser L."/>
            <person name="Kyrpides N."/>
            <person name="Ovchinnikova G."/>
            <person name="Kostka J."/>
            <person name="Richardson P."/>
        </authorList>
    </citation>
    <scope>NUCLEOTIDE SEQUENCE [LARGE SCALE GENOMIC DNA]</scope>
    <source>
        <strain evidence="4">DSM 22248 / JCM 15807 / FRC-32</strain>
    </source>
</reference>
<dbReference type="GO" id="GO:0016887">
    <property type="term" value="F:ATP hydrolysis activity"/>
    <property type="evidence" value="ECO:0007669"/>
    <property type="project" value="TreeGrafter"/>
</dbReference>
<proteinExistence type="predicted"/>
<feature type="domain" description="Type II secretion system protein GspE N-terminal" evidence="2">
    <location>
        <begin position="65"/>
        <end position="143"/>
    </location>
</feature>
<dbReference type="HOGENOM" id="CLU_032809_0_0_7"/>
<evidence type="ECO:0000259" key="2">
    <source>
        <dbReference type="Pfam" id="PF05157"/>
    </source>
</evidence>
<dbReference type="GO" id="GO:0005886">
    <property type="term" value="C:plasma membrane"/>
    <property type="evidence" value="ECO:0007669"/>
    <property type="project" value="TreeGrafter"/>
</dbReference>
<accession>B9M3F1</accession>
<dbReference type="Pfam" id="PF05157">
    <property type="entry name" value="MshEN"/>
    <property type="match status" value="1"/>
</dbReference>
<dbReference type="PANTHER" id="PTHR30258:SF1">
    <property type="entry name" value="PROTEIN TRANSPORT PROTEIN HOFB HOMOLOG"/>
    <property type="match status" value="1"/>
</dbReference>
<evidence type="ECO:0000313" key="3">
    <source>
        <dbReference type="EMBL" id="ACM21372.1"/>
    </source>
</evidence>
<protein>
    <submittedName>
        <fullName evidence="3">GspIIEN domain protein</fullName>
    </submittedName>
</protein>
<dbReference type="eggNOG" id="COG1413">
    <property type="taxonomic scope" value="Bacteria"/>
</dbReference>
<evidence type="ECO:0000256" key="1">
    <source>
        <dbReference type="SAM" id="MobiDB-lite"/>
    </source>
</evidence>
<keyword evidence="4" id="KW-1185">Reference proteome</keyword>
<dbReference type="SUPFAM" id="SSF160246">
    <property type="entry name" value="EspE N-terminal domain-like"/>
    <property type="match status" value="1"/>
</dbReference>
<dbReference type="OrthoDB" id="5430167at2"/>
<evidence type="ECO:0000313" key="4">
    <source>
        <dbReference type="Proteomes" id="UP000007721"/>
    </source>
</evidence>
<dbReference type="KEGG" id="geo:Geob_3029"/>
<feature type="compositionally biased region" description="Low complexity" evidence="1">
    <location>
        <begin position="176"/>
        <end position="196"/>
    </location>
</feature>
<dbReference type="EMBL" id="CP001390">
    <property type="protein sequence ID" value="ACM21372.1"/>
    <property type="molecule type" value="Genomic_DNA"/>
</dbReference>
<dbReference type="InterPro" id="IPR037257">
    <property type="entry name" value="T2SS_E_N_sf"/>
</dbReference>
<dbReference type="PANTHER" id="PTHR30258">
    <property type="entry name" value="TYPE II SECRETION SYSTEM PROTEIN GSPE-RELATED"/>
    <property type="match status" value="1"/>
</dbReference>
<dbReference type="eggNOG" id="COG2804">
    <property type="taxonomic scope" value="Bacteria"/>
</dbReference>
<dbReference type="STRING" id="316067.Geob_3029"/>
<dbReference type="InterPro" id="IPR007831">
    <property type="entry name" value="T2SS_GspE_N"/>
</dbReference>
<dbReference type="AlphaFoldDB" id="B9M3F1"/>
<name>B9M3F1_GEODF</name>
<dbReference type="FunFam" id="3.30.300.160:FF:000002">
    <property type="entry name" value="Type II secretion system protein E"/>
    <property type="match status" value="1"/>
</dbReference>
<dbReference type="Proteomes" id="UP000007721">
    <property type="component" value="Chromosome"/>
</dbReference>